<keyword evidence="2" id="KW-1133">Transmembrane helix</keyword>
<evidence type="ECO:0000256" key="1">
    <source>
        <dbReference type="SAM" id="MobiDB-lite"/>
    </source>
</evidence>
<dbReference type="KEGG" id="mmag:MMAD_05310"/>
<evidence type="ECO:0000313" key="3">
    <source>
        <dbReference type="EMBL" id="BBZ26236.1"/>
    </source>
</evidence>
<evidence type="ECO:0000313" key="4">
    <source>
        <dbReference type="Proteomes" id="UP000466517"/>
    </source>
</evidence>
<feature type="transmembrane region" description="Helical" evidence="2">
    <location>
        <begin position="320"/>
        <end position="343"/>
    </location>
</feature>
<dbReference type="AlphaFoldDB" id="A0A7I7X968"/>
<accession>A0A7I7X968</accession>
<keyword evidence="4" id="KW-1185">Reference proteome</keyword>
<protein>
    <recommendedName>
        <fullName evidence="5">DUF3068 domain-containing protein</fullName>
    </recommendedName>
</protein>
<keyword evidence="2" id="KW-0812">Transmembrane</keyword>
<name>A0A7I7X968_9MYCO</name>
<proteinExistence type="predicted"/>
<keyword evidence="2" id="KW-0472">Membrane</keyword>
<reference evidence="3 4" key="1">
    <citation type="journal article" date="2019" name="Emerg. Microbes Infect.">
        <title>Comprehensive subspecies identification of 175 nontuberculous mycobacteria species based on 7547 genomic profiles.</title>
        <authorList>
            <person name="Matsumoto Y."/>
            <person name="Kinjo T."/>
            <person name="Motooka D."/>
            <person name="Nabeya D."/>
            <person name="Jung N."/>
            <person name="Uechi K."/>
            <person name="Horii T."/>
            <person name="Iida T."/>
            <person name="Fujita J."/>
            <person name="Nakamura S."/>
        </authorList>
    </citation>
    <scope>NUCLEOTIDE SEQUENCE [LARGE SCALE GENOMIC DNA]</scope>
    <source>
        <strain evidence="3 4">JCM 13574</strain>
    </source>
</reference>
<organism evidence="3 4">
    <name type="scientific">Mycolicibacterium madagascariense</name>
    <dbReference type="NCBI Taxonomy" id="212765"/>
    <lineage>
        <taxon>Bacteria</taxon>
        <taxon>Bacillati</taxon>
        <taxon>Actinomycetota</taxon>
        <taxon>Actinomycetes</taxon>
        <taxon>Mycobacteriales</taxon>
        <taxon>Mycobacteriaceae</taxon>
        <taxon>Mycolicibacterium</taxon>
    </lineage>
</organism>
<dbReference type="Proteomes" id="UP000466517">
    <property type="component" value="Chromosome"/>
</dbReference>
<sequence>MNRAVALRIAACGLMGLGAALLIAALLLSTYTKGKIAKIPLDIDTTLVSDGTGTVFDPASLNSQKFVVDKNVPVTSQQQISVESPSNADVVTLQVGNTVRRTDKQQDNGLLLALVDTVTLDRKTALAVSSDTNPGGSVQKPRAIGDTQPPTNVALPHDGLAYRFPFDTEKKTYPYFDPIAQKAFDANYDGEEDVNGLSTFRFTQNVGYDADGKLVEPVKYASLYGDDADATVTARASLWGLPGDPDEQITMTRYYAAQRTFWVDPVSGTIVKAQEHGFHYYARDALKPEVTFADYKVTTNEQTVESQIASARDEGDVVSLWGRVLPITFTAVGLLALVGGILLGSFTLRAESALIDPGLDDTTGHGFFGRRPTDTGPMPAAEAATEKIPTQRPSDLPPDRPA</sequence>
<dbReference type="InterPro" id="IPR021424">
    <property type="entry name" value="PorA"/>
</dbReference>
<feature type="region of interest" description="Disordered" evidence="1">
    <location>
        <begin position="128"/>
        <end position="150"/>
    </location>
</feature>
<evidence type="ECO:0008006" key="5">
    <source>
        <dbReference type="Google" id="ProtNLM"/>
    </source>
</evidence>
<feature type="region of interest" description="Disordered" evidence="1">
    <location>
        <begin position="361"/>
        <end position="402"/>
    </location>
</feature>
<dbReference type="Pfam" id="PF11271">
    <property type="entry name" value="PorA"/>
    <property type="match status" value="1"/>
</dbReference>
<evidence type="ECO:0000256" key="2">
    <source>
        <dbReference type="SAM" id="Phobius"/>
    </source>
</evidence>
<dbReference type="EMBL" id="AP022610">
    <property type="protein sequence ID" value="BBZ26236.1"/>
    <property type="molecule type" value="Genomic_DNA"/>
</dbReference>
<dbReference type="RefSeq" id="WP_163732146.1">
    <property type="nucleotide sequence ID" value="NZ_AP022610.1"/>
</dbReference>
<gene>
    <name evidence="3" type="ORF">MMAD_05310</name>
</gene>